<organism evidence="1 2">
    <name type="scientific">Golovinomyces cichoracearum</name>
    <dbReference type="NCBI Taxonomy" id="62708"/>
    <lineage>
        <taxon>Eukaryota</taxon>
        <taxon>Fungi</taxon>
        <taxon>Dikarya</taxon>
        <taxon>Ascomycota</taxon>
        <taxon>Pezizomycotina</taxon>
        <taxon>Leotiomycetes</taxon>
        <taxon>Erysiphales</taxon>
        <taxon>Erysiphaceae</taxon>
        <taxon>Golovinomyces</taxon>
    </lineage>
</organism>
<sequence>FPSTLRSVHSVSSLRVHLVVINRGPRVSQCNRCWGFHDQRKCNRDIRCRQCASKDHTTCQGPPKCCNCRSPHSEYYKDCPAKPMDQRGVIIYPTRAESARFRAAGDKAWKIANPQVVPHAQTINTTSKC</sequence>
<comment type="caution">
    <text evidence="1">The sequence shown here is derived from an EMBL/GenBank/DDBJ whole genome shotgun (WGS) entry which is preliminary data.</text>
</comment>
<dbReference type="Proteomes" id="UP000285326">
    <property type="component" value="Unassembled WGS sequence"/>
</dbReference>
<gene>
    <name evidence="1" type="ORF">GcM1_031002</name>
</gene>
<dbReference type="EMBL" id="MCBS01003103">
    <property type="protein sequence ID" value="RKF96021.1"/>
    <property type="molecule type" value="Genomic_DNA"/>
</dbReference>
<name>A0A420JCH6_9PEZI</name>
<reference evidence="1 2" key="1">
    <citation type="journal article" date="2018" name="BMC Genomics">
        <title>Comparative genome analyses reveal sequence features reflecting distinct modes of host-adaptation between dicot and monocot powdery mildew.</title>
        <authorList>
            <person name="Wu Y."/>
            <person name="Ma X."/>
            <person name="Pan Z."/>
            <person name="Kale S.D."/>
            <person name="Song Y."/>
            <person name="King H."/>
            <person name="Zhang Q."/>
            <person name="Presley C."/>
            <person name="Deng X."/>
            <person name="Wei C.I."/>
            <person name="Xiao S."/>
        </authorList>
    </citation>
    <scope>NUCLEOTIDE SEQUENCE [LARGE SCALE GENOMIC DNA]</scope>
    <source>
        <strain evidence="1">UMSG1</strain>
    </source>
</reference>
<feature type="non-terminal residue" evidence="1">
    <location>
        <position position="1"/>
    </location>
</feature>
<evidence type="ECO:0000313" key="1">
    <source>
        <dbReference type="EMBL" id="RKF96021.1"/>
    </source>
</evidence>
<protein>
    <submittedName>
        <fullName evidence="1">Uncharacterized protein</fullName>
    </submittedName>
</protein>
<proteinExistence type="predicted"/>
<dbReference type="AlphaFoldDB" id="A0A420JCH6"/>
<evidence type="ECO:0000313" key="2">
    <source>
        <dbReference type="Proteomes" id="UP000285326"/>
    </source>
</evidence>
<accession>A0A420JCH6</accession>